<dbReference type="Proteomes" id="UP000532121">
    <property type="component" value="Unassembled WGS sequence"/>
</dbReference>
<evidence type="ECO:0000256" key="2">
    <source>
        <dbReference type="SAM" id="MobiDB-lite"/>
    </source>
</evidence>
<keyword evidence="1" id="KW-0732">Signal</keyword>
<evidence type="ECO:0000313" key="4">
    <source>
        <dbReference type="EMBL" id="NMD48622.1"/>
    </source>
</evidence>
<evidence type="ECO:0000259" key="3">
    <source>
        <dbReference type="SMART" id="SM00287"/>
    </source>
</evidence>
<sequence>MKKDYLDYQAQRFSIRKYSFGAASVLIGCLLFLGTHNISADEVTQPLSATERTVAQPAVSENTVNQDNSTASSVAAQPVSEAAEAESNTQTAEVPAANTANTSTAISPTSENSSAVSSKPVSEVKTSDVTSEVKPAAQPIEKTAPASSKPAVSTQDRTASSKVSVKAVQSHISTQSVQKKASASAVSLAPQGNYTFKKQTPVKNEPKMASVTQFFFNAGDKIYYDKVLDTDGHQWLSYISYSGIRRYAPIGVRASVPAAPKPTAAKSSLPASGTYRFTKQADVKNQPKMSSPTQFSFYKGDQVYYDKVLNADNHQWISYISYSGIRRYVVIASLNSPVKPQPKPSAPKATGSITIQNKTSQQFDVLISKVSSNQAIKEVRVPVWSDQNGQDDIVWYKADKKADGNYKVTVKISEHKNNTGKYHVHLYYLLSSGQQLGVGSAATTVESPKPAPTTPAKSKLPASGTYTFTGKTDVKNEAKMSSPTQFFFNKGDKVFYDKVLETDGRQWISYVSYSGIRRYAPIAVLAQKGGGSSSQPTPTAPAKPKLPAQGTYTFTKEVSVKNEAKISSPTQFTFRAGESIHYDKILTADGHQWMSYVSYSGIRRYIVIN</sequence>
<dbReference type="Pfam" id="PF08481">
    <property type="entry name" value="GBS_Bsp-like"/>
    <property type="match status" value="1"/>
</dbReference>
<dbReference type="Gene3D" id="2.60.40.3760">
    <property type="match status" value="1"/>
</dbReference>
<evidence type="ECO:0000256" key="1">
    <source>
        <dbReference type="ARBA" id="ARBA00022729"/>
    </source>
</evidence>
<protein>
    <submittedName>
        <fullName evidence="4">YSIRK-type signal peptide-containing protein</fullName>
    </submittedName>
</protein>
<feature type="region of interest" description="Disordered" evidence="2">
    <location>
        <begin position="443"/>
        <end position="462"/>
    </location>
</feature>
<feature type="domain" description="SH3b" evidence="3">
    <location>
        <begin position="191"/>
        <end position="256"/>
    </location>
</feature>
<feature type="compositionally biased region" description="Polar residues" evidence="2">
    <location>
        <begin position="111"/>
        <end position="120"/>
    </location>
</feature>
<feature type="region of interest" description="Disordered" evidence="2">
    <location>
        <begin position="52"/>
        <end position="163"/>
    </location>
</feature>
<reference evidence="4 5" key="1">
    <citation type="submission" date="2020-04" db="EMBL/GenBank/DDBJ databases">
        <title>MicrobeNet Type strains.</title>
        <authorList>
            <person name="Nicholson A.C."/>
        </authorList>
    </citation>
    <scope>NUCLEOTIDE SEQUENCE [LARGE SCALE GENOMIC DNA]</scope>
    <source>
        <strain evidence="4 5">DSM 22768</strain>
    </source>
</reference>
<dbReference type="InterPro" id="IPR013688">
    <property type="entry name" value="GBS_Bsp-like"/>
</dbReference>
<gene>
    <name evidence="4" type="ORF">HHO37_02775</name>
</gene>
<dbReference type="EMBL" id="JABASA010000004">
    <property type="protein sequence ID" value="NMD48622.1"/>
    <property type="molecule type" value="Genomic_DNA"/>
</dbReference>
<feature type="domain" description="SH3b" evidence="3">
    <location>
        <begin position="272"/>
        <end position="337"/>
    </location>
</feature>
<dbReference type="SMART" id="SM00287">
    <property type="entry name" value="SH3b"/>
    <property type="match status" value="4"/>
</dbReference>
<feature type="compositionally biased region" description="Polar residues" evidence="2">
    <location>
        <begin position="52"/>
        <end position="75"/>
    </location>
</feature>
<organism evidence="4 5">
    <name type="scientific">Streptococcus ratti</name>
    <dbReference type="NCBI Taxonomy" id="1341"/>
    <lineage>
        <taxon>Bacteria</taxon>
        <taxon>Bacillati</taxon>
        <taxon>Bacillota</taxon>
        <taxon>Bacilli</taxon>
        <taxon>Lactobacillales</taxon>
        <taxon>Streptococcaceae</taxon>
        <taxon>Streptococcus</taxon>
    </lineage>
</organism>
<comment type="caution">
    <text evidence="4">The sequence shown here is derived from an EMBL/GenBank/DDBJ whole genome shotgun (WGS) entry which is preliminary data.</text>
</comment>
<dbReference type="PROSITE" id="PS51257">
    <property type="entry name" value="PROKAR_LIPOPROTEIN"/>
    <property type="match status" value="1"/>
</dbReference>
<proteinExistence type="predicted"/>
<dbReference type="Gene3D" id="2.30.30.40">
    <property type="entry name" value="SH3 Domains"/>
    <property type="match status" value="4"/>
</dbReference>
<feature type="domain" description="SH3b" evidence="3">
    <location>
        <begin position="549"/>
        <end position="607"/>
    </location>
</feature>
<accession>A0A7X9LD91</accession>
<dbReference type="RefSeq" id="WP_193523102.1">
    <property type="nucleotide sequence ID" value="NZ_JABASA010000004.1"/>
</dbReference>
<evidence type="ECO:0000313" key="5">
    <source>
        <dbReference type="Proteomes" id="UP000532121"/>
    </source>
</evidence>
<dbReference type="AlphaFoldDB" id="A0A7X9LD91"/>
<dbReference type="Pfam" id="PF08460">
    <property type="entry name" value="SH3_5"/>
    <property type="match status" value="4"/>
</dbReference>
<dbReference type="NCBIfam" id="TIGR01168">
    <property type="entry name" value="YSIRK_signal"/>
    <property type="match status" value="1"/>
</dbReference>
<feature type="domain" description="SH3b" evidence="3">
    <location>
        <begin position="463"/>
        <end position="528"/>
    </location>
</feature>
<feature type="compositionally biased region" description="Low complexity" evidence="2">
    <location>
        <begin position="95"/>
        <end position="110"/>
    </location>
</feature>
<dbReference type="InterPro" id="IPR003646">
    <property type="entry name" value="SH3-like_bac-type"/>
</dbReference>
<name>A0A7X9LD91_STRRT</name>
<dbReference type="InterPro" id="IPR005877">
    <property type="entry name" value="YSIRK_signal_dom"/>
</dbReference>
<dbReference type="Pfam" id="PF04650">
    <property type="entry name" value="YSIRK_signal"/>
    <property type="match status" value="1"/>
</dbReference>